<evidence type="ECO:0000313" key="3">
    <source>
        <dbReference type="Proteomes" id="UP000799424"/>
    </source>
</evidence>
<feature type="signal peptide" evidence="1">
    <location>
        <begin position="1"/>
        <end position="25"/>
    </location>
</feature>
<dbReference type="PANTHER" id="PTHR12303:SF13">
    <property type="match status" value="1"/>
</dbReference>
<dbReference type="InterPro" id="IPR012901">
    <property type="entry name" value="CARME"/>
</dbReference>
<dbReference type="PANTHER" id="PTHR12303">
    <property type="entry name" value="CARNOSINE N-METHYLTRANSFERASE"/>
    <property type="match status" value="1"/>
</dbReference>
<proteinExistence type="predicted"/>
<reference evidence="2" key="1">
    <citation type="journal article" date="2020" name="Stud. Mycol.">
        <title>101 Dothideomycetes genomes: a test case for predicting lifestyles and emergence of pathogens.</title>
        <authorList>
            <person name="Haridas S."/>
            <person name="Albert R."/>
            <person name="Binder M."/>
            <person name="Bloem J."/>
            <person name="Labutti K."/>
            <person name="Salamov A."/>
            <person name="Andreopoulos B."/>
            <person name="Baker S."/>
            <person name="Barry K."/>
            <person name="Bills G."/>
            <person name="Bluhm B."/>
            <person name="Cannon C."/>
            <person name="Castanera R."/>
            <person name="Culley D."/>
            <person name="Daum C."/>
            <person name="Ezra D."/>
            <person name="Gonzalez J."/>
            <person name="Henrissat B."/>
            <person name="Kuo A."/>
            <person name="Liang C."/>
            <person name="Lipzen A."/>
            <person name="Lutzoni F."/>
            <person name="Magnuson J."/>
            <person name="Mondo S."/>
            <person name="Nolan M."/>
            <person name="Ohm R."/>
            <person name="Pangilinan J."/>
            <person name="Park H.-J."/>
            <person name="Ramirez L."/>
            <person name="Alfaro M."/>
            <person name="Sun H."/>
            <person name="Tritt A."/>
            <person name="Yoshinaga Y."/>
            <person name="Zwiers L.-H."/>
            <person name="Turgeon B."/>
            <person name="Goodwin S."/>
            <person name="Spatafora J."/>
            <person name="Crous P."/>
            <person name="Grigoriev I."/>
        </authorList>
    </citation>
    <scope>NUCLEOTIDE SEQUENCE</scope>
    <source>
        <strain evidence="2">CBS 113818</strain>
    </source>
</reference>
<dbReference type="OrthoDB" id="978at2759"/>
<feature type="chain" id="PRO_5025452637" evidence="1">
    <location>
        <begin position="26"/>
        <end position="444"/>
    </location>
</feature>
<dbReference type="SMART" id="SM01296">
    <property type="entry name" value="N2227"/>
    <property type="match status" value="1"/>
</dbReference>
<dbReference type="AlphaFoldDB" id="A0A6A6ZWR9"/>
<dbReference type="SUPFAM" id="SSF53335">
    <property type="entry name" value="S-adenosyl-L-methionine-dependent methyltransferases"/>
    <property type="match status" value="1"/>
</dbReference>
<gene>
    <name evidence="2" type="ORF">CC86DRAFT_407682</name>
</gene>
<dbReference type="Pfam" id="PF07942">
    <property type="entry name" value="CARME"/>
    <property type="match status" value="1"/>
</dbReference>
<dbReference type="GO" id="GO:0008757">
    <property type="term" value="F:S-adenosylmethionine-dependent methyltransferase activity"/>
    <property type="evidence" value="ECO:0007669"/>
    <property type="project" value="InterPro"/>
</dbReference>
<dbReference type="FunFam" id="3.40.50.150:FF:000939">
    <property type="entry name" value="Uncharacterized protein"/>
    <property type="match status" value="1"/>
</dbReference>
<organism evidence="2 3">
    <name type="scientific">Ophiobolus disseminans</name>
    <dbReference type="NCBI Taxonomy" id="1469910"/>
    <lineage>
        <taxon>Eukaryota</taxon>
        <taxon>Fungi</taxon>
        <taxon>Dikarya</taxon>
        <taxon>Ascomycota</taxon>
        <taxon>Pezizomycotina</taxon>
        <taxon>Dothideomycetes</taxon>
        <taxon>Pleosporomycetidae</taxon>
        <taxon>Pleosporales</taxon>
        <taxon>Pleosporineae</taxon>
        <taxon>Phaeosphaeriaceae</taxon>
        <taxon>Ophiobolus</taxon>
    </lineage>
</organism>
<dbReference type="Gene3D" id="3.40.50.150">
    <property type="entry name" value="Vaccinia Virus protein VP39"/>
    <property type="match status" value="1"/>
</dbReference>
<protein>
    <submittedName>
        <fullName evidence="2">N2227-domain-containing protein</fullName>
    </submittedName>
</protein>
<evidence type="ECO:0000256" key="1">
    <source>
        <dbReference type="SAM" id="SignalP"/>
    </source>
</evidence>
<name>A0A6A6ZWR9_9PLEO</name>
<keyword evidence="1" id="KW-0732">Signal</keyword>
<dbReference type="InterPro" id="IPR029063">
    <property type="entry name" value="SAM-dependent_MTases_sf"/>
</dbReference>
<accession>A0A6A6ZWR9</accession>
<keyword evidence="3" id="KW-1185">Reference proteome</keyword>
<evidence type="ECO:0000313" key="2">
    <source>
        <dbReference type="EMBL" id="KAF2825472.1"/>
    </source>
</evidence>
<sequence length="444" mass="50134">MRLSISLGLIASIFAIGAAAGNADATPTSDNNQVADATYAQDALNEAQDPLQMGAMLSSGMEDFTRYRQEKVHLLKRMNQKQGNWGTSHPRYRLMEALFGFTKYRERSMAELDRWRGLYKNVGKKQKRTLEHVMDYDKKLDDIGELIYENFMVCKSIVSNAMMFYGIEQRELDEHITAAEKNRRQADRISVSQTLKHFVRDWADGGAKERNEAFPCILSTMSNLKNDLPDSRPLKVLLPGSGLGRLGHEVANLGDFEVTINEWSMYMNLGYRFLENNTNPNSFVIHPFIDGMSHHATTSDMLRRVTAPNSSPNPSVLLVEGDFNNAFNDQGGYYDIIVTHFFIDTARNLLSYFDTIQFLLKPGGKWLNFGPLLYGTGPFVQLSLDEIIAVVKELGFEFEDIGDECGELTFEGEKIKSKEAEYGFNGKALTKNAYAAQVWVATRK</sequence>
<dbReference type="EMBL" id="MU006228">
    <property type="protein sequence ID" value="KAF2825472.1"/>
    <property type="molecule type" value="Genomic_DNA"/>
</dbReference>
<dbReference type="Proteomes" id="UP000799424">
    <property type="component" value="Unassembled WGS sequence"/>
</dbReference>